<organism evidence="7 8">
    <name type="scientific">Beauveria bassiana D1-5</name>
    <dbReference type="NCBI Taxonomy" id="1245745"/>
    <lineage>
        <taxon>Eukaryota</taxon>
        <taxon>Fungi</taxon>
        <taxon>Dikarya</taxon>
        <taxon>Ascomycota</taxon>
        <taxon>Pezizomycotina</taxon>
        <taxon>Sordariomycetes</taxon>
        <taxon>Hypocreomycetidae</taxon>
        <taxon>Hypocreales</taxon>
        <taxon>Cordycipitaceae</taxon>
        <taxon>Beauveria</taxon>
    </lineage>
</organism>
<evidence type="ECO:0000256" key="4">
    <source>
        <dbReference type="ARBA" id="ARBA00022827"/>
    </source>
</evidence>
<dbReference type="GO" id="GO:0016491">
    <property type="term" value="F:oxidoreductase activity"/>
    <property type="evidence" value="ECO:0007669"/>
    <property type="project" value="UniProtKB-KW"/>
</dbReference>
<dbReference type="InterPro" id="IPR036318">
    <property type="entry name" value="FAD-bd_PCMH-like_sf"/>
</dbReference>
<dbReference type="PROSITE" id="PS51387">
    <property type="entry name" value="FAD_PCMH"/>
    <property type="match status" value="1"/>
</dbReference>
<evidence type="ECO:0000256" key="5">
    <source>
        <dbReference type="ARBA" id="ARBA00023002"/>
    </source>
</evidence>
<evidence type="ECO:0000256" key="1">
    <source>
        <dbReference type="ARBA" id="ARBA00001974"/>
    </source>
</evidence>
<dbReference type="InterPro" id="IPR050416">
    <property type="entry name" value="FAD-linked_Oxidoreductase"/>
</dbReference>
<dbReference type="Pfam" id="PF08031">
    <property type="entry name" value="BBE"/>
    <property type="match status" value="1"/>
</dbReference>
<evidence type="ECO:0000256" key="2">
    <source>
        <dbReference type="ARBA" id="ARBA00005466"/>
    </source>
</evidence>
<dbReference type="OrthoDB" id="415825at2759"/>
<dbReference type="Pfam" id="PF01565">
    <property type="entry name" value="FAD_binding_4"/>
    <property type="match status" value="1"/>
</dbReference>
<gene>
    <name evidence="7" type="ORF">BBAD15_g7387</name>
</gene>
<dbReference type="InterPro" id="IPR006094">
    <property type="entry name" value="Oxid_FAD_bind_N"/>
</dbReference>
<dbReference type="STRING" id="1245745.A0A0A2VLU3"/>
<dbReference type="EMBL" id="ANFO01000706">
    <property type="protein sequence ID" value="KGQ07282.1"/>
    <property type="molecule type" value="Genomic_DNA"/>
</dbReference>
<dbReference type="Proteomes" id="UP000030106">
    <property type="component" value="Unassembled WGS sequence"/>
</dbReference>
<evidence type="ECO:0000256" key="3">
    <source>
        <dbReference type="ARBA" id="ARBA00022630"/>
    </source>
</evidence>
<accession>A0A0A2VLU3</accession>
<keyword evidence="4" id="KW-0274">FAD</keyword>
<dbReference type="InterPro" id="IPR012951">
    <property type="entry name" value="BBE"/>
</dbReference>
<comment type="cofactor">
    <cofactor evidence="1">
        <name>FAD</name>
        <dbReference type="ChEBI" id="CHEBI:57692"/>
    </cofactor>
</comment>
<dbReference type="InterPro" id="IPR016169">
    <property type="entry name" value="FAD-bd_PCMH_sub2"/>
</dbReference>
<reference evidence="7 8" key="1">
    <citation type="submission" date="2012-10" db="EMBL/GenBank/DDBJ databases">
        <title>Genome sequencing and analysis of entomopathogenic fungi Beauveria bassiana D1-5.</title>
        <authorList>
            <person name="Li Q."/>
            <person name="Wang L."/>
            <person name="Zhang Z."/>
            <person name="Wang Q."/>
            <person name="Ren J."/>
            <person name="Wang M."/>
            <person name="Xu W."/>
            <person name="Wang J."/>
            <person name="Lu Y."/>
            <person name="Du Q."/>
            <person name="Sun Z."/>
        </authorList>
    </citation>
    <scope>NUCLEOTIDE SEQUENCE [LARGE SCALE GENOMIC DNA]</scope>
    <source>
        <strain evidence="7 8">D1-5</strain>
    </source>
</reference>
<comment type="similarity">
    <text evidence="2">Belongs to the oxygen-dependent FAD-linked oxidoreductase family.</text>
</comment>
<evidence type="ECO:0000313" key="8">
    <source>
        <dbReference type="Proteomes" id="UP000030106"/>
    </source>
</evidence>
<dbReference type="PANTHER" id="PTHR42973">
    <property type="entry name" value="BINDING OXIDOREDUCTASE, PUTATIVE (AFU_ORTHOLOGUE AFUA_1G17690)-RELATED"/>
    <property type="match status" value="1"/>
</dbReference>
<keyword evidence="3" id="KW-0285">Flavoprotein</keyword>
<proteinExistence type="inferred from homology"/>
<dbReference type="AlphaFoldDB" id="A0A0A2VLU3"/>
<dbReference type="eggNOG" id="ENOG502QVGN">
    <property type="taxonomic scope" value="Eukaryota"/>
</dbReference>
<dbReference type="GO" id="GO:0071949">
    <property type="term" value="F:FAD binding"/>
    <property type="evidence" value="ECO:0007669"/>
    <property type="project" value="InterPro"/>
</dbReference>
<evidence type="ECO:0000313" key="7">
    <source>
        <dbReference type="EMBL" id="KGQ07282.1"/>
    </source>
</evidence>
<dbReference type="HOGENOM" id="CLU_018354_10_1_1"/>
<protein>
    <submittedName>
        <fullName evidence="7">6-hydroxy-D-nicotine oxidase</fullName>
    </submittedName>
</protein>
<evidence type="ECO:0000259" key="6">
    <source>
        <dbReference type="PROSITE" id="PS51387"/>
    </source>
</evidence>
<dbReference type="PROSITE" id="PS00862">
    <property type="entry name" value="OX2_COVAL_FAD"/>
    <property type="match status" value="1"/>
</dbReference>
<keyword evidence="5" id="KW-0560">Oxidoreductase</keyword>
<dbReference type="InterPro" id="IPR006093">
    <property type="entry name" value="Oxy_OxRdtase_FAD_BS"/>
</dbReference>
<feature type="domain" description="FAD-binding PCMH-type" evidence="6">
    <location>
        <begin position="35"/>
        <end position="210"/>
    </location>
</feature>
<comment type="caution">
    <text evidence="7">The sequence shown here is derived from an EMBL/GenBank/DDBJ whole genome shotgun (WGS) entry which is preliminary data.</text>
</comment>
<sequence length="477" mass="51956">MAPTHELKSALPGITVVHGDDEDFDEHTSTWNTYTDRKPIGVAVPKNTEEVVRVVKAAERAGIERITIRGGGHSFEALGLGGKDGAFVIDTIELNSISSDPANDTITAGGGCLLGDVALYAWAHGKKMLPMGTCPTVGLAGQIQCGGYGFYSRTYGPLTDRVLSVEIVTPDGSVRTASNDENADLFFAIRGAGTGSFGVITSITLRTNDAPLDGVAVFSLRWSLDREDVPVVLKKLHDAATASPLTVNPMIISWLGVLEISGVILEDSVAGLGSTWKALTENLPAADSTTLTRRHLIETVADIEESQTSAPWYKDLKDLKREGREHQRFMKIKAGFVPELLSDDFVASLAALAKTQPRTGVRMQLLALNPDFRPEPDTTSIKVRGIPWLMGMSVWLQVAEHGDATDAEAKSRLPWLNQAYEFFYPITNGGYIGDDDYDEDENGRSMMDSYYGQHLEKLQLVKAKYDPKRLFSHPLSV</sequence>
<dbReference type="PANTHER" id="PTHR42973:SF39">
    <property type="entry name" value="FAD-BINDING PCMH-TYPE DOMAIN-CONTAINING PROTEIN"/>
    <property type="match status" value="1"/>
</dbReference>
<dbReference type="Gene3D" id="3.40.462.20">
    <property type="match status" value="1"/>
</dbReference>
<dbReference type="SUPFAM" id="SSF56176">
    <property type="entry name" value="FAD-binding/transporter-associated domain-like"/>
    <property type="match status" value="1"/>
</dbReference>
<name>A0A0A2VLU3_BEABA</name>
<dbReference type="Gene3D" id="3.30.465.10">
    <property type="match status" value="1"/>
</dbReference>
<dbReference type="InterPro" id="IPR016166">
    <property type="entry name" value="FAD-bd_PCMH"/>
</dbReference>